<evidence type="ECO:0000256" key="1">
    <source>
        <dbReference type="ARBA" id="ARBA00004123"/>
    </source>
</evidence>
<evidence type="ECO:0000256" key="8">
    <source>
        <dbReference type="ARBA" id="ARBA00022842"/>
    </source>
</evidence>
<evidence type="ECO:0000256" key="7">
    <source>
        <dbReference type="ARBA" id="ARBA00022833"/>
    </source>
</evidence>
<evidence type="ECO:0000256" key="4">
    <source>
        <dbReference type="ARBA" id="ARBA00022679"/>
    </source>
</evidence>
<dbReference type="Gene3D" id="1.10.132.30">
    <property type="match status" value="1"/>
</dbReference>
<evidence type="ECO:0000313" key="14">
    <source>
        <dbReference type="WBParaSite" id="SMUV_0000921801-mRNA-1"/>
    </source>
</evidence>
<dbReference type="EC" id="2.7.7.6" evidence="11"/>
<dbReference type="Gene3D" id="6.20.50.80">
    <property type="match status" value="1"/>
</dbReference>
<keyword evidence="7" id="KW-0862">Zinc</keyword>
<evidence type="ECO:0000256" key="6">
    <source>
        <dbReference type="ARBA" id="ARBA00022723"/>
    </source>
</evidence>
<dbReference type="GO" id="GO:0003677">
    <property type="term" value="F:DNA binding"/>
    <property type="evidence" value="ECO:0007669"/>
    <property type="project" value="InterPro"/>
</dbReference>
<dbReference type="CDD" id="cd02735">
    <property type="entry name" value="RNAP_I_Rpa1_C"/>
    <property type="match status" value="1"/>
</dbReference>
<dbReference type="InterPro" id="IPR000722">
    <property type="entry name" value="RNA_pol_asu"/>
</dbReference>
<comment type="function">
    <text evidence="11">DNA-dependent RNA polymerase catalyzes the transcription of DNA into RNA using the four ribonucleoside triphosphates as substrates.</text>
</comment>
<dbReference type="WBParaSite" id="SMUV_0000921801-mRNA-1">
    <property type="protein sequence ID" value="SMUV_0000921801-mRNA-1"/>
    <property type="gene ID" value="SMUV_0000921801"/>
</dbReference>
<dbReference type="Pfam" id="PF04997">
    <property type="entry name" value="RNA_pol_Rpb1_1"/>
    <property type="match status" value="1"/>
</dbReference>
<dbReference type="Gene3D" id="1.10.274.100">
    <property type="entry name" value="RNA polymerase Rpb1, domain 3"/>
    <property type="match status" value="1"/>
</dbReference>
<dbReference type="Pfam" id="PF04983">
    <property type="entry name" value="RNA_pol_Rpb1_3"/>
    <property type="match status" value="1"/>
</dbReference>
<comment type="subcellular location">
    <subcellularLocation>
        <location evidence="1">Nucleus</location>
    </subcellularLocation>
</comment>
<keyword evidence="13" id="KW-1185">Reference proteome</keyword>
<dbReference type="Pfam" id="PF00623">
    <property type="entry name" value="RNA_pol_Rpb1_2"/>
    <property type="match status" value="1"/>
</dbReference>
<dbReference type="Pfam" id="PF05000">
    <property type="entry name" value="RNA_pol_Rpb1_4"/>
    <property type="match status" value="1"/>
</dbReference>
<dbReference type="Gene3D" id="4.10.860.120">
    <property type="entry name" value="RNA polymerase II, clamp domain"/>
    <property type="match status" value="1"/>
</dbReference>
<evidence type="ECO:0000259" key="12">
    <source>
        <dbReference type="SMART" id="SM00663"/>
    </source>
</evidence>
<reference evidence="14" key="1">
    <citation type="submission" date="2017-02" db="UniProtKB">
        <authorList>
            <consortium name="WormBaseParasite"/>
        </authorList>
    </citation>
    <scope>IDENTIFICATION</scope>
</reference>
<dbReference type="InterPro" id="IPR007080">
    <property type="entry name" value="RNA_pol_Rpb1_1"/>
</dbReference>
<evidence type="ECO:0000313" key="13">
    <source>
        <dbReference type="Proteomes" id="UP000046393"/>
    </source>
</evidence>
<dbReference type="InterPro" id="IPR047107">
    <property type="entry name" value="DNA-dir_RNA_pol1_lsu_C"/>
</dbReference>
<evidence type="ECO:0000256" key="10">
    <source>
        <dbReference type="ARBA" id="ARBA00023242"/>
    </source>
</evidence>
<keyword evidence="4 11" id="KW-0808">Transferase</keyword>
<dbReference type="InterPro" id="IPR042102">
    <property type="entry name" value="RNA_pol_Rpb1_3_sf"/>
</dbReference>
<keyword evidence="6" id="KW-0479">Metal-binding</keyword>
<dbReference type="Gene3D" id="3.30.70.2850">
    <property type="match status" value="1"/>
</dbReference>
<evidence type="ECO:0000256" key="9">
    <source>
        <dbReference type="ARBA" id="ARBA00023163"/>
    </source>
</evidence>
<dbReference type="InterPro" id="IPR007066">
    <property type="entry name" value="RNA_pol_Rpb1_3"/>
</dbReference>
<evidence type="ECO:0000256" key="11">
    <source>
        <dbReference type="RuleBase" id="RU004279"/>
    </source>
</evidence>
<dbReference type="Gene3D" id="3.30.1490.180">
    <property type="entry name" value="RNA polymerase ii"/>
    <property type="match status" value="1"/>
</dbReference>
<accession>A0A0N5AWC2</accession>
<proteinExistence type="inferred from homology"/>
<comment type="similarity">
    <text evidence="2 11">Belongs to the RNA polymerase beta' chain family.</text>
</comment>
<dbReference type="InterPro" id="IPR044893">
    <property type="entry name" value="RNA_pol_Rpb1_clamp_domain"/>
</dbReference>
<protein>
    <recommendedName>
        <fullName evidence="11">DNA-directed RNA polymerase subunit</fullName>
        <ecNumber evidence="11">2.7.7.6</ecNumber>
    </recommendedName>
</protein>
<sequence length="1653" mass="187840">MAVSVKMRPGLEPFMQLDRLQMRSYSSEEIEKLSVLQITQTEPYDNVGHPIRDGLCDLRLGPTELHDTCETCHQQAVYCPGHMGHIKLDVPVFNPILYSSMDISLMKGTCVHCHRLTCRSSRLAPKVLLAQLHALNMGMVSVAEELKVFVEQQLKTGVEILFCDFIFQFKNVKRCYLCTQRNATFRNDNDRCVLLDFSSGTDFRKRKAVQKKTVNGNFERPEDQLEEKKFSVDETNLSTLNDSPELVLQKQLLSVKNGFCTKLAWRAVEIQEHFRMLWKNEGHLLKKLFPLFDCELTNFQSQSVKCPLDILFCDTVLVPPNKFRPVKFFRNSEFQHPQTVNLKRLLEATETFRAIRLAVSGESGPGLMELIDTRVPGKTMPAKLHNAYLALQQRMNALFDQDLDRSLDQKNVIPGLRQILEKKQGLFRMNMMGKRVNYACRSVITPDPYLDVDEIGIPEVFAKKLTFADPVNAFNLAKLKKAVKNGPDVYPGANYVQKSFGQRQVLLRDKPDDRFAIAKRLQAADTSSLLPPVLRHLNKGDLMLMNRQPSLHKPSLMGHRARVIKGQRAMRLNYAPCKAYNADFDGDEMNGHFVQDLVSQAEVAEIANVGSNFLVPKDGTPLLGLIQDHVISAVRLTIRGRFFTREDFMHLVFAAFAETDQRLKLPPPTMIKPEVLWSGKQVISTIVINCIPNGKPLLNLTSKAKTPLSCWKVPGKASPTFNMSESEVIFRQAELLVGVLDKQHCGSTKYGLLHSCWELYGHRCAVKIMSCFSRLFTTYLQFHGFTLGVADILVCKDEDKERRKIIKELRRCGDDVVRECFDLPVDASQEEIKEAMANAYLNPRHDIQHVQQLDYRMKEKLNKFSEKITNLCVPSGLVRKFPNNALQTMILCGAKGTMVNSMQISCGLGQIELEGQRPPVTAAGRTLPSFSAFDTSPRAGGFVDQRFLTGMNPQELFFHTMAGREGLIDTAVKTSRSGYLQRCIVKHLEGLVVNYDSTVRDHDNSVIQFRYGEDGMDVCKCTFMNQQQFEFLSNNIDAVRHSVVPSGASDSHWGIKKSEKSYRKIKRWRKHNKNFMKKRYCSGFIEFSKKYIGCPKDEIVKKWFDLSSDERESFDSIAGKGCPQMVDEKLNSTRTLGALPEKMLDDLDDYISKKEKVDPNFASQSFRSAMFWKGLRSKVDPGENVGLLAAQSIGEPSTQMTLNTFHFAGRGEMNVTLGIPRLREILMTASDDIKTPSAEIRVKPGTSQQRIDKIKKELSRIYLKEVIKKVTVEECIHLDGSTSFRSYDVALEILSPSLRDPHTRHLKRRQILLEIERKFLRTIAKVIHDREREMLNYQAVQHKLVFTVYFLRNFFYILLLLQDELSSEDEGNNKDDADAGEVRLKQRHLDDAAEYEGEDDEKNVISLDYMKGKKIIISNFQLVVASSPVISKYSFDSKSNRWCIATFKLPLSTKTRLDVASLVEKELETFVLYETHGVEKCIQREENHNGEVVQVLATQGINIQAFFKHADVLDVNSIYSNDLSLICRNYGIEACTQALVKEIVRVFTPYGIDVNKRHLTLTADYMTFTGKIQPFNRGAMSTSPSPLQRMTFETTISFMREAIVNSEIDYLESPSARIVVGGLLHGGTGAFDLLVPSSYFLGRKIKEKPLTSF</sequence>
<keyword evidence="10" id="KW-0539">Nucleus</keyword>
<dbReference type="InterPro" id="IPR038120">
    <property type="entry name" value="Rpb1_funnel_sf"/>
</dbReference>
<evidence type="ECO:0000256" key="5">
    <source>
        <dbReference type="ARBA" id="ARBA00022695"/>
    </source>
</evidence>
<dbReference type="SMART" id="SM00663">
    <property type="entry name" value="RPOLA_N"/>
    <property type="match status" value="1"/>
</dbReference>
<evidence type="ECO:0000256" key="3">
    <source>
        <dbReference type="ARBA" id="ARBA00022478"/>
    </source>
</evidence>
<dbReference type="Proteomes" id="UP000046393">
    <property type="component" value="Unplaced"/>
</dbReference>
<dbReference type="Gene3D" id="6.10.250.2940">
    <property type="match status" value="1"/>
</dbReference>
<dbReference type="InterPro" id="IPR045867">
    <property type="entry name" value="DNA-dir_RpoC_beta_prime"/>
</dbReference>
<dbReference type="GO" id="GO:0006351">
    <property type="term" value="P:DNA-templated transcription"/>
    <property type="evidence" value="ECO:0007669"/>
    <property type="project" value="InterPro"/>
</dbReference>
<keyword evidence="9 11" id="KW-0804">Transcription</keyword>
<comment type="catalytic activity">
    <reaction evidence="11">
        <text>RNA(n) + a ribonucleoside 5'-triphosphate = RNA(n+1) + diphosphate</text>
        <dbReference type="Rhea" id="RHEA:21248"/>
        <dbReference type="Rhea" id="RHEA-COMP:14527"/>
        <dbReference type="Rhea" id="RHEA-COMP:17342"/>
        <dbReference type="ChEBI" id="CHEBI:33019"/>
        <dbReference type="ChEBI" id="CHEBI:61557"/>
        <dbReference type="ChEBI" id="CHEBI:140395"/>
        <dbReference type="EC" id="2.7.7.6"/>
    </reaction>
</comment>
<dbReference type="Gene3D" id="2.40.40.20">
    <property type="match status" value="1"/>
</dbReference>
<dbReference type="GO" id="GO:0003899">
    <property type="term" value="F:DNA-directed RNA polymerase activity"/>
    <property type="evidence" value="ECO:0007669"/>
    <property type="project" value="UniProtKB-EC"/>
</dbReference>
<dbReference type="SUPFAM" id="SSF64484">
    <property type="entry name" value="beta and beta-prime subunits of DNA dependent RNA-polymerase"/>
    <property type="match status" value="1"/>
</dbReference>
<keyword evidence="8" id="KW-0460">Magnesium</keyword>
<dbReference type="STRING" id="451379.A0A0N5AWC2"/>
<feature type="domain" description="RNA polymerase N-terminal" evidence="12">
    <location>
        <begin position="309"/>
        <end position="637"/>
    </location>
</feature>
<dbReference type="InterPro" id="IPR007081">
    <property type="entry name" value="RNA_pol_Rpb1_5"/>
</dbReference>
<dbReference type="CDD" id="cd01435">
    <property type="entry name" value="RNAP_I_RPA1_N"/>
    <property type="match status" value="1"/>
</dbReference>
<dbReference type="InterPro" id="IPR006592">
    <property type="entry name" value="RNA_pol_N"/>
</dbReference>
<evidence type="ECO:0000256" key="2">
    <source>
        <dbReference type="ARBA" id="ARBA00006460"/>
    </source>
</evidence>
<dbReference type="GO" id="GO:0046872">
    <property type="term" value="F:metal ion binding"/>
    <property type="evidence" value="ECO:0007669"/>
    <property type="project" value="UniProtKB-KW"/>
</dbReference>
<dbReference type="GO" id="GO:0005736">
    <property type="term" value="C:RNA polymerase I complex"/>
    <property type="evidence" value="ECO:0007669"/>
    <property type="project" value="TreeGrafter"/>
</dbReference>
<name>A0A0N5AWC2_9BILA</name>
<keyword evidence="3 11" id="KW-0240">DNA-directed RNA polymerase</keyword>
<dbReference type="PANTHER" id="PTHR19376">
    <property type="entry name" value="DNA-DIRECTED RNA POLYMERASE"/>
    <property type="match status" value="1"/>
</dbReference>
<dbReference type="Pfam" id="PF04998">
    <property type="entry name" value="RNA_pol_Rpb1_5"/>
    <property type="match status" value="1"/>
</dbReference>
<dbReference type="InterPro" id="IPR007083">
    <property type="entry name" value="RNA_pol_Rpb1_4"/>
</dbReference>
<dbReference type="InterPro" id="IPR015699">
    <property type="entry name" value="DNA-dir_RNA_pol1_lsu_N"/>
</dbReference>
<organism evidence="13 14">
    <name type="scientific">Syphacia muris</name>
    <dbReference type="NCBI Taxonomy" id="451379"/>
    <lineage>
        <taxon>Eukaryota</taxon>
        <taxon>Metazoa</taxon>
        <taxon>Ecdysozoa</taxon>
        <taxon>Nematoda</taxon>
        <taxon>Chromadorea</taxon>
        <taxon>Rhabditida</taxon>
        <taxon>Spirurina</taxon>
        <taxon>Oxyuridomorpha</taxon>
        <taxon>Oxyuroidea</taxon>
        <taxon>Oxyuridae</taxon>
        <taxon>Syphacia</taxon>
    </lineage>
</organism>
<dbReference type="PANTHER" id="PTHR19376:SF11">
    <property type="entry name" value="DNA-DIRECTED RNA POLYMERASE I SUBUNIT RPA1"/>
    <property type="match status" value="1"/>
</dbReference>
<keyword evidence="5 11" id="KW-0548">Nucleotidyltransferase</keyword>